<keyword evidence="1" id="KW-0378">Hydrolase</keyword>
<gene>
    <name evidence="1" type="ORF">QWZ16_21915</name>
</gene>
<evidence type="ECO:0000313" key="1">
    <source>
        <dbReference type="EMBL" id="MDN3612255.1"/>
    </source>
</evidence>
<dbReference type="Gene3D" id="3.40.50.1000">
    <property type="entry name" value="HAD superfamily/HAD-like"/>
    <property type="match status" value="1"/>
</dbReference>
<dbReference type="PANTHER" id="PTHR10000:SF53">
    <property type="entry name" value="5-AMINO-6-(5-PHOSPHO-D-RIBITYLAMINO)URACIL PHOSPHATASE YBJI-RELATED"/>
    <property type="match status" value="1"/>
</dbReference>
<dbReference type="PANTHER" id="PTHR10000">
    <property type="entry name" value="PHOSPHOSERINE PHOSPHATASE"/>
    <property type="match status" value="1"/>
</dbReference>
<name>A0ABT8BYL3_9VIBR</name>
<dbReference type="NCBIfam" id="TIGR01484">
    <property type="entry name" value="HAD-SF-IIB"/>
    <property type="match status" value="1"/>
</dbReference>
<dbReference type="EC" id="3.1.3.-" evidence="1"/>
<sequence>MSSSEIKFIATDMDGTLLDQNSQLNPEFFDIYAQLEKKNILFAAASGRQYFSLLDTFAPISDRMMFIAENGTLVMHKGQELYSCPMEKDSIGDIITQARAIKGAHIVLCGKQSAYIETQDPDALAEFSNYYHRCQYVDDLLKVDDQFIKIAICHFEGTETHVFPSMNAGFGTSHQVVVSGQIWLDIMHAQASKGAAIEHLQHTLGFSRQQTMSFGDYLNDVEMLQQSHHSYAMDNAHNTIKKIARFHAPSNREDGVLTVIKNTVLA</sequence>
<dbReference type="InterPro" id="IPR023214">
    <property type="entry name" value="HAD_sf"/>
</dbReference>
<reference evidence="2" key="1">
    <citation type="journal article" date="2019" name="Int. J. Syst. Evol. Microbiol.">
        <title>The Global Catalogue of Microorganisms (GCM) 10K type strain sequencing project: providing services to taxonomists for standard genome sequencing and annotation.</title>
        <authorList>
            <consortium name="The Broad Institute Genomics Platform"/>
            <consortium name="The Broad Institute Genome Sequencing Center for Infectious Disease"/>
            <person name="Wu L."/>
            <person name="Ma J."/>
        </authorList>
    </citation>
    <scope>NUCLEOTIDE SEQUENCE [LARGE SCALE GENOMIC DNA]</scope>
    <source>
        <strain evidence="2">CECT 7398</strain>
    </source>
</reference>
<dbReference type="Pfam" id="PF08282">
    <property type="entry name" value="Hydrolase_3"/>
    <property type="match status" value="1"/>
</dbReference>
<dbReference type="NCBIfam" id="TIGR00099">
    <property type="entry name" value="Cof-subfamily"/>
    <property type="match status" value="1"/>
</dbReference>
<dbReference type="SFLD" id="SFLDG01144">
    <property type="entry name" value="C2.B.4:_PGP_Like"/>
    <property type="match status" value="1"/>
</dbReference>
<dbReference type="GO" id="GO:0016787">
    <property type="term" value="F:hydrolase activity"/>
    <property type="evidence" value="ECO:0007669"/>
    <property type="project" value="UniProtKB-KW"/>
</dbReference>
<dbReference type="SUPFAM" id="SSF56784">
    <property type="entry name" value="HAD-like"/>
    <property type="match status" value="1"/>
</dbReference>
<proteinExistence type="predicted"/>
<dbReference type="CDD" id="cd07518">
    <property type="entry name" value="HAD_YbiV-Like"/>
    <property type="match status" value="1"/>
</dbReference>
<protein>
    <submittedName>
        <fullName evidence="1">Cof-type HAD-IIB family hydrolase</fullName>
        <ecNumber evidence="1">3.1.3.-</ecNumber>
    </submittedName>
</protein>
<dbReference type="Gene3D" id="3.30.1240.10">
    <property type="match status" value="1"/>
</dbReference>
<organism evidence="1 2">
    <name type="scientific">Vibrio ostreicida</name>
    <dbReference type="NCBI Taxonomy" id="526588"/>
    <lineage>
        <taxon>Bacteria</taxon>
        <taxon>Pseudomonadati</taxon>
        <taxon>Pseudomonadota</taxon>
        <taxon>Gammaproteobacteria</taxon>
        <taxon>Vibrionales</taxon>
        <taxon>Vibrionaceae</taxon>
        <taxon>Vibrio</taxon>
    </lineage>
</organism>
<dbReference type="SFLD" id="SFLDS00003">
    <property type="entry name" value="Haloacid_Dehalogenase"/>
    <property type="match status" value="1"/>
</dbReference>
<comment type="caution">
    <text evidence="1">The sequence shown here is derived from an EMBL/GenBank/DDBJ whole genome shotgun (WGS) entry which is preliminary data.</text>
</comment>
<accession>A0ABT8BYL3</accession>
<dbReference type="InterPro" id="IPR006379">
    <property type="entry name" value="HAD-SF_hydro_IIB"/>
</dbReference>
<dbReference type="SFLD" id="SFLDG01140">
    <property type="entry name" value="C2.B:_Phosphomannomutase_and_P"/>
    <property type="match status" value="1"/>
</dbReference>
<dbReference type="InterPro" id="IPR036412">
    <property type="entry name" value="HAD-like_sf"/>
</dbReference>
<dbReference type="Proteomes" id="UP001238540">
    <property type="component" value="Unassembled WGS sequence"/>
</dbReference>
<dbReference type="RefSeq" id="WP_170882536.1">
    <property type="nucleotide sequence ID" value="NZ_JABEYA020000003.1"/>
</dbReference>
<keyword evidence="2" id="KW-1185">Reference proteome</keyword>
<dbReference type="InterPro" id="IPR000150">
    <property type="entry name" value="Cof"/>
</dbReference>
<dbReference type="EMBL" id="JAUFQC010000027">
    <property type="protein sequence ID" value="MDN3612255.1"/>
    <property type="molecule type" value="Genomic_DNA"/>
</dbReference>
<evidence type="ECO:0000313" key="2">
    <source>
        <dbReference type="Proteomes" id="UP001238540"/>
    </source>
</evidence>